<dbReference type="InterPro" id="IPR018968">
    <property type="entry name" value="Phasin"/>
</dbReference>
<name>A0ABW8K9C7_9GAMM</name>
<dbReference type="Pfam" id="PF09361">
    <property type="entry name" value="Phasin_2"/>
    <property type="match status" value="1"/>
</dbReference>
<gene>
    <name evidence="2" type="ORF">ISS97_19615</name>
</gene>
<accession>A0ABW8K9C7</accession>
<proteinExistence type="predicted"/>
<organism evidence="2 3">
    <name type="scientific">Dyella koreensis</name>
    <dbReference type="NCBI Taxonomy" id="311235"/>
    <lineage>
        <taxon>Bacteria</taxon>
        <taxon>Pseudomonadati</taxon>
        <taxon>Pseudomonadota</taxon>
        <taxon>Gammaproteobacteria</taxon>
        <taxon>Lysobacterales</taxon>
        <taxon>Rhodanobacteraceae</taxon>
        <taxon>Dyella</taxon>
    </lineage>
</organism>
<dbReference type="RefSeq" id="WP_379984481.1">
    <property type="nucleotide sequence ID" value="NZ_JADIKD010000012.1"/>
</dbReference>
<dbReference type="Proteomes" id="UP001620408">
    <property type="component" value="Unassembled WGS sequence"/>
</dbReference>
<evidence type="ECO:0000313" key="2">
    <source>
        <dbReference type="EMBL" id="MFK2919480.1"/>
    </source>
</evidence>
<evidence type="ECO:0000259" key="1">
    <source>
        <dbReference type="Pfam" id="PF09361"/>
    </source>
</evidence>
<feature type="domain" description="Phasin" evidence="1">
    <location>
        <begin position="15"/>
        <end position="104"/>
    </location>
</feature>
<keyword evidence="3" id="KW-1185">Reference proteome</keyword>
<reference evidence="2 3" key="1">
    <citation type="submission" date="2020-10" db="EMBL/GenBank/DDBJ databases">
        <title>Phylogeny of dyella-like bacteria.</title>
        <authorList>
            <person name="Fu J."/>
        </authorList>
    </citation>
    <scope>NUCLEOTIDE SEQUENCE [LARGE SCALE GENOMIC DNA]</scope>
    <source>
        <strain evidence="2 3">BB4</strain>
    </source>
</reference>
<evidence type="ECO:0000313" key="3">
    <source>
        <dbReference type="Proteomes" id="UP001620408"/>
    </source>
</evidence>
<protein>
    <submittedName>
        <fullName evidence="2">Phasin family protein</fullName>
    </submittedName>
</protein>
<sequence length="119" mass="13215">MPKSTPNVSAGNVQAMSDMARQSLTAMSGAFSAWMHDASKVQAETVRFLNERFEKDMALLTQFAQCKRPDEIAALQAKLLTSLVTDYMEESRTMLTLLGNVSKHNLEQVEKMAHTATPH</sequence>
<dbReference type="EMBL" id="JADIKD010000012">
    <property type="protein sequence ID" value="MFK2919480.1"/>
    <property type="molecule type" value="Genomic_DNA"/>
</dbReference>
<comment type="caution">
    <text evidence="2">The sequence shown here is derived from an EMBL/GenBank/DDBJ whole genome shotgun (WGS) entry which is preliminary data.</text>
</comment>